<dbReference type="EMBL" id="PZQS01000009">
    <property type="protein sequence ID" value="PVD25337.1"/>
    <property type="molecule type" value="Genomic_DNA"/>
</dbReference>
<evidence type="ECO:0000313" key="2">
    <source>
        <dbReference type="EMBL" id="PVD25337.1"/>
    </source>
</evidence>
<comment type="caution">
    <text evidence="2">The sequence shown here is derived from an EMBL/GenBank/DDBJ whole genome shotgun (WGS) entry which is preliminary data.</text>
</comment>
<name>A0A2T7NVZ4_POMCA</name>
<evidence type="ECO:0000313" key="3">
    <source>
        <dbReference type="Proteomes" id="UP000245119"/>
    </source>
</evidence>
<proteinExistence type="predicted"/>
<accession>A0A2T7NVZ4</accession>
<organism evidence="2 3">
    <name type="scientific">Pomacea canaliculata</name>
    <name type="common">Golden apple snail</name>
    <dbReference type="NCBI Taxonomy" id="400727"/>
    <lineage>
        <taxon>Eukaryota</taxon>
        <taxon>Metazoa</taxon>
        <taxon>Spiralia</taxon>
        <taxon>Lophotrochozoa</taxon>
        <taxon>Mollusca</taxon>
        <taxon>Gastropoda</taxon>
        <taxon>Caenogastropoda</taxon>
        <taxon>Architaenioglossa</taxon>
        <taxon>Ampullarioidea</taxon>
        <taxon>Ampullariidae</taxon>
        <taxon>Pomacea</taxon>
    </lineage>
</organism>
<protein>
    <submittedName>
        <fullName evidence="2">Uncharacterized protein</fullName>
    </submittedName>
</protein>
<gene>
    <name evidence="2" type="ORF">C0Q70_15837</name>
</gene>
<evidence type="ECO:0000256" key="1">
    <source>
        <dbReference type="SAM" id="MobiDB-lite"/>
    </source>
</evidence>
<dbReference type="AlphaFoldDB" id="A0A2T7NVZ4"/>
<reference evidence="2 3" key="1">
    <citation type="submission" date="2018-04" db="EMBL/GenBank/DDBJ databases">
        <title>The genome of golden apple snail Pomacea canaliculata provides insight into stress tolerance and invasive adaptation.</title>
        <authorList>
            <person name="Liu C."/>
            <person name="Liu B."/>
            <person name="Ren Y."/>
            <person name="Zhang Y."/>
            <person name="Wang H."/>
            <person name="Li S."/>
            <person name="Jiang F."/>
            <person name="Yin L."/>
            <person name="Zhang G."/>
            <person name="Qian W."/>
            <person name="Fan W."/>
        </authorList>
    </citation>
    <scope>NUCLEOTIDE SEQUENCE [LARGE SCALE GENOMIC DNA]</scope>
    <source>
        <strain evidence="2">SZHN2017</strain>
        <tissue evidence="2">Muscle</tissue>
    </source>
</reference>
<dbReference type="Proteomes" id="UP000245119">
    <property type="component" value="Linkage Group LG9"/>
</dbReference>
<sequence>MPWCSRCRADDRILAIDGDGDGDGESLRRGCERALRSRLSFVTATASDSDDNGAFSGARQEATAPVSRSEPSPETAIRPTQCACAG</sequence>
<feature type="region of interest" description="Disordered" evidence="1">
    <location>
        <begin position="46"/>
        <end position="86"/>
    </location>
</feature>
<keyword evidence="3" id="KW-1185">Reference proteome</keyword>